<feature type="compositionally biased region" description="Polar residues" evidence="2">
    <location>
        <begin position="321"/>
        <end position="339"/>
    </location>
</feature>
<dbReference type="SMART" id="SM00208">
    <property type="entry name" value="TNFR"/>
    <property type="match status" value="2"/>
</dbReference>
<comment type="caution">
    <text evidence="1">Lacks conserved residue(s) required for the propagation of feature annotation.</text>
</comment>
<organism evidence="5 6">
    <name type="scientific">Aldrovandia affinis</name>
    <dbReference type="NCBI Taxonomy" id="143900"/>
    <lineage>
        <taxon>Eukaryota</taxon>
        <taxon>Metazoa</taxon>
        <taxon>Chordata</taxon>
        <taxon>Craniata</taxon>
        <taxon>Vertebrata</taxon>
        <taxon>Euteleostomi</taxon>
        <taxon>Actinopterygii</taxon>
        <taxon>Neopterygii</taxon>
        <taxon>Teleostei</taxon>
        <taxon>Notacanthiformes</taxon>
        <taxon>Halosauridae</taxon>
        <taxon>Aldrovandia</taxon>
    </lineage>
</organism>
<evidence type="ECO:0000313" key="5">
    <source>
        <dbReference type="EMBL" id="KAJ8384264.1"/>
    </source>
</evidence>
<comment type="caution">
    <text evidence="5">The sequence shown here is derived from an EMBL/GenBank/DDBJ whole genome shotgun (WGS) entry which is preliminary data.</text>
</comment>
<name>A0AAD7RHG9_9TELE</name>
<dbReference type="Proteomes" id="UP001221898">
    <property type="component" value="Unassembled WGS sequence"/>
</dbReference>
<dbReference type="SUPFAM" id="SSF57586">
    <property type="entry name" value="TNF receptor-like"/>
    <property type="match status" value="2"/>
</dbReference>
<dbReference type="Pfam" id="PF00020">
    <property type="entry name" value="TNFR_c6"/>
    <property type="match status" value="2"/>
</dbReference>
<evidence type="ECO:0000313" key="6">
    <source>
        <dbReference type="Proteomes" id="UP001221898"/>
    </source>
</evidence>
<accession>A0AAD7RHG9</accession>
<keyword evidence="3" id="KW-1133">Transmembrane helix</keyword>
<feature type="region of interest" description="Disordered" evidence="2">
    <location>
        <begin position="295"/>
        <end position="345"/>
    </location>
</feature>
<dbReference type="Gene3D" id="2.10.50.10">
    <property type="entry name" value="Tumor Necrosis Factor Receptor, subunit A, domain 2"/>
    <property type="match status" value="2"/>
</dbReference>
<dbReference type="PANTHER" id="PTHR47139">
    <property type="entry name" value="TUMOR NECROSIS FACTOR RECEPTOR SUPERFAMILY MEMBER 9"/>
    <property type="match status" value="1"/>
</dbReference>
<dbReference type="InterPro" id="IPR001368">
    <property type="entry name" value="TNFR/NGFR_Cys_rich_reg"/>
</dbReference>
<feature type="disulfide bond" evidence="1">
    <location>
        <begin position="153"/>
        <end position="171"/>
    </location>
</feature>
<feature type="repeat" description="TNFR-Cys" evidence="1">
    <location>
        <begin position="132"/>
        <end position="171"/>
    </location>
</feature>
<keyword evidence="6" id="KW-1185">Reference proteome</keyword>
<keyword evidence="3" id="KW-0472">Membrane</keyword>
<protein>
    <recommendedName>
        <fullName evidence="4">TNFR-Cys domain-containing protein</fullName>
    </recommendedName>
</protein>
<evidence type="ECO:0000256" key="2">
    <source>
        <dbReference type="SAM" id="MobiDB-lite"/>
    </source>
</evidence>
<proteinExistence type="predicted"/>
<dbReference type="PANTHER" id="PTHR47139:SF4">
    <property type="entry name" value="TUMOR NECROSIS FACTOR RECEPTOR SUPERFAMILY MEMBER 9 ISOFORM X1-RELATED"/>
    <property type="match status" value="1"/>
</dbReference>
<keyword evidence="3" id="KW-0812">Transmembrane</keyword>
<evidence type="ECO:0000259" key="4">
    <source>
        <dbReference type="PROSITE" id="PS50050"/>
    </source>
</evidence>
<dbReference type="PROSITE" id="PS50050">
    <property type="entry name" value="TNFR_NGFR_2"/>
    <property type="match status" value="1"/>
</dbReference>
<gene>
    <name evidence="5" type="ORF">AAFF_G00207250</name>
</gene>
<dbReference type="GO" id="GO:0042127">
    <property type="term" value="P:regulation of cell population proliferation"/>
    <property type="evidence" value="ECO:0007669"/>
    <property type="project" value="TreeGrafter"/>
</dbReference>
<dbReference type="PROSITE" id="PS00652">
    <property type="entry name" value="TNFR_NGFR_1"/>
    <property type="match status" value="1"/>
</dbReference>
<sequence>MGQGPVKKLTCMFCRHLDRAETFRLVTQRLVKGQSASSVPRPSFCRCGEVEAPPLLSPEVFFCKAVETKMQSVISVIFPALLLIGCLDGCVGIGCARWTPKGDTDVCCEICEPGNHMARKRCGLNPKDLCVPCEANTYTTDPSQSSCTSCSQCTGVWAVKQDCTSTTDTVCGCATGYRCETAQCTSCVEECREGKEPTENGTCQTCPEGTFNNRIHQKCTPWRTSCPHPGEHKIDQGTAFQDIICRNLPTVIVRETKSSNEPDNWVTPIVCLFVPTIMIVACLVIFKALVKKKTPNKPSVEKPPADGSSQVVQPEDCSLCRPQQEQGGSMDSIGSQGSDSKLLPV</sequence>
<keyword evidence="1" id="KW-1015">Disulfide bond</keyword>
<feature type="disulfide bond" evidence="1">
    <location>
        <begin position="150"/>
        <end position="163"/>
    </location>
</feature>
<evidence type="ECO:0000256" key="3">
    <source>
        <dbReference type="SAM" id="Phobius"/>
    </source>
</evidence>
<dbReference type="EMBL" id="JAINUG010000275">
    <property type="protein sequence ID" value="KAJ8384264.1"/>
    <property type="molecule type" value="Genomic_DNA"/>
</dbReference>
<feature type="transmembrane region" description="Helical" evidence="3">
    <location>
        <begin position="265"/>
        <end position="290"/>
    </location>
</feature>
<reference evidence="5" key="1">
    <citation type="journal article" date="2023" name="Science">
        <title>Genome structures resolve the early diversification of teleost fishes.</title>
        <authorList>
            <person name="Parey E."/>
            <person name="Louis A."/>
            <person name="Montfort J."/>
            <person name="Bouchez O."/>
            <person name="Roques C."/>
            <person name="Iampietro C."/>
            <person name="Lluch J."/>
            <person name="Castinel A."/>
            <person name="Donnadieu C."/>
            <person name="Desvignes T."/>
            <person name="Floi Bucao C."/>
            <person name="Jouanno E."/>
            <person name="Wen M."/>
            <person name="Mejri S."/>
            <person name="Dirks R."/>
            <person name="Jansen H."/>
            <person name="Henkel C."/>
            <person name="Chen W.J."/>
            <person name="Zahm M."/>
            <person name="Cabau C."/>
            <person name="Klopp C."/>
            <person name="Thompson A.W."/>
            <person name="Robinson-Rechavi M."/>
            <person name="Braasch I."/>
            <person name="Lecointre G."/>
            <person name="Bobe J."/>
            <person name="Postlethwait J.H."/>
            <person name="Berthelot C."/>
            <person name="Roest Crollius H."/>
            <person name="Guiguen Y."/>
        </authorList>
    </citation>
    <scope>NUCLEOTIDE SEQUENCE</scope>
    <source>
        <strain evidence="5">NC1722</strain>
    </source>
</reference>
<feature type="domain" description="TNFR-Cys" evidence="4">
    <location>
        <begin position="132"/>
        <end position="171"/>
    </location>
</feature>
<evidence type="ECO:0000256" key="1">
    <source>
        <dbReference type="PROSITE-ProRule" id="PRU00206"/>
    </source>
</evidence>
<dbReference type="AlphaFoldDB" id="A0AAD7RHG9"/>
<dbReference type="GO" id="GO:0038023">
    <property type="term" value="F:signaling receptor activity"/>
    <property type="evidence" value="ECO:0007669"/>
    <property type="project" value="TreeGrafter"/>
</dbReference>